<dbReference type="EMBL" id="SNRY01000006">
    <property type="protein sequence ID" value="KAA6352019.1"/>
    <property type="molecule type" value="Genomic_DNA"/>
</dbReference>
<protein>
    <recommendedName>
        <fullName evidence="4">Secretin/TonB short N-terminal domain-containing protein</fullName>
    </recommendedName>
</protein>
<comment type="caution">
    <text evidence="6">The sequence shown here is derived from an EMBL/GenBank/DDBJ whole genome shotgun (WGS) entry which is preliminary data.</text>
</comment>
<keyword evidence="3" id="KW-0998">Cell outer membrane</keyword>
<feature type="domain" description="Secretin/TonB short N-terminal" evidence="4">
    <location>
        <begin position="4"/>
        <end position="55"/>
    </location>
</feature>
<dbReference type="EMBL" id="SNRY01000006">
    <property type="protein sequence ID" value="KAA6352009.1"/>
    <property type="molecule type" value="Genomic_DNA"/>
</dbReference>
<evidence type="ECO:0000256" key="3">
    <source>
        <dbReference type="ARBA" id="ARBA00023237"/>
    </source>
</evidence>
<dbReference type="Pfam" id="PF07660">
    <property type="entry name" value="STN"/>
    <property type="match status" value="1"/>
</dbReference>
<evidence type="ECO:0000313" key="6">
    <source>
        <dbReference type="EMBL" id="KAA6352019.1"/>
    </source>
</evidence>
<keyword evidence="2" id="KW-0472">Membrane</keyword>
<accession>A0A5J4T0N7</accession>
<dbReference type="InterPro" id="IPR011662">
    <property type="entry name" value="Secretin/TonB_short_N"/>
</dbReference>
<dbReference type="SMART" id="SM00965">
    <property type="entry name" value="STN"/>
    <property type="match status" value="1"/>
</dbReference>
<evidence type="ECO:0000256" key="2">
    <source>
        <dbReference type="ARBA" id="ARBA00023136"/>
    </source>
</evidence>
<evidence type="ECO:0000313" key="5">
    <source>
        <dbReference type="EMBL" id="KAA6352009.1"/>
    </source>
</evidence>
<name>A0A5J4T0N7_9ZZZZ</name>
<keyword evidence="1" id="KW-0813">Transport</keyword>
<gene>
    <name evidence="5" type="ORF">EZS27_000641</name>
    <name evidence="6" type="ORF">EZS27_000651</name>
</gene>
<dbReference type="AlphaFoldDB" id="A0A5J4T0N7"/>
<reference evidence="6" key="1">
    <citation type="submission" date="2019-03" db="EMBL/GenBank/DDBJ databases">
        <title>Single cell metagenomics reveals metabolic interactions within the superorganism composed of flagellate Streblomastix strix and complex community of Bacteroidetes bacteria on its surface.</title>
        <authorList>
            <person name="Treitli S.C."/>
            <person name="Kolisko M."/>
            <person name="Husnik F."/>
            <person name="Keeling P."/>
            <person name="Hampl V."/>
        </authorList>
    </citation>
    <scope>NUCLEOTIDE SEQUENCE</scope>
    <source>
        <strain evidence="6">STM</strain>
    </source>
</reference>
<organism evidence="6">
    <name type="scientific">termite gut metagenome</name>
    <dbReference type="NCBI Taxonomy" id="433724"/>
    <lineage>
        <taxon>unclassified sequences</taxon>
        <taxon>metagenomes</taxon>
        <taxon>organismal metagenomes</taxon>
    </lineage>
</organism>
<evidence type="ECO:0000259" key="4">
    <source>
        <dbReference type="SMART" id="SM00965"/>
    </source>
</evidence>
<proteinExistence type="predicted"/>
<dbReference type="GO" id="GO:0019867">
    <property type="term" value="C:outer membrane"/>
    <property type="evidence" value="ECO:0007669"/>
    <property type="project" value="InterPro"/>
</dbReference>
<sequence length="170" mass="18814">MRFIHIYSDDLSFIEKKVSVNAVNRTVESILDAVLKNSNLTYQIEDNGLIIIVPNHPKESEITGKITNVNGEGMPGVNVVIKGSRTGVVSDINKLDEIVVIGYGTVKKRDLTGAVSSVKAGDLNTTAAVSIGHALQLPATIRELISSWVVLITEWYLCWWLFKKKLFFKL</sequence>
<evidence type="ECO:0000256" key="1">
    <source>
        <dbReference type="ARBA" id="ARBA00022448"/>
    </source>
</evidence>